<gene>
    <name evidence="1" type="ORF">PsorP6_006257</name>
</gene>
<reference evidence="1 2" key="1">
    <citation type="journal article" date="2022" name="bioRxiv">
        <title>The genome of the oomycete Peronosclerospora sorghi, a cosmopolitan pathogen of maize and sorghum, is inflated with dispersed pseudogenes.</title>
        <authorList>
            <person name="Fletcher K."/>
            <person name="Martin F."/>
            <person name="Isakeit T."/>
            <person name="Cavanaugh K."/>
            <person name="Magill C."/>
            <person name="Michelmore R."/>
        </authorList>
    </citation>
    <scope>NUCLEOTIDE SEQUENCE [LARGE SCALE GENOMIC DNA]</scope>
    <source>
        <strain evidence="1">P6</strain>
    </source>
</reference>
<protein>
    <submittedName>
        <fullName evidence="1">Uncharacterized protein</fullName>
    </submittedName>
</protein>
<dbReference type="Proteomes" id="UP001163321">
    <property type="component" value="Chromosome 4"/>
</dbReference>
<organism evidence="1 2">
    <name type="scientific">Peronosclerospora sorghi</name>
    <dbReference type="NCBI Taxonomy" id="230839"/>
    <lineage>
        <taxon>Eukaryota</taxon>
        <taxon>Sar</taxon>
        <taxon>Stramenopiles</taxon>
        <taxon>Oomycota</taxon>
        <taxon>Peronosporomycetes</taxon>
        <taxon>Peronosporales</taxon>
        <taxon>Peronosporaceae</taxon>
        <taxon>Peronosclerospora</taxon>
    </lineage>
</organism>
<sequence length="114" mass="12732">MQNAYSRQWIGISTKQFIYRAGMSEQFPEVDTTAEDSKSFERQDELTPLGPDTNLFFVDTASALQDCTDYLLKDPVIGFDSEWKAVHISSGCDDSPAKCALLQLASLQKALSWT</sequence>
<comment type="caution">
    <text evidence="1">The sequence shown here is derived from an EMBL/GenBank/DDBJ whole genome shotgun (WGS) entry which is preliminary data.</text>
</comment>
<name>A0ACC0W622_9STRA</name>
<accession>A0ACC0W622</accession>
<keyword evidence="2" id="KW-1185">Reference proteome</keyword>
<evidence type="ECO:0000313" key="1">
    <source>
        <dbReference type="EMBL" id="KAI9914182.1"/>
    </source>
</evidence>
<dbReference type="EMBL" id="CM047583">
    <property type="protein sequence ID" value="KAI9914182.1"/>
    <property type="molecule type" value="Genomic_DNA"/>
</dbReference>
<evidence type="ECO:0000313" key="2">
    <source>
        <dbReference type="Proteomes" id="UP001163321"/>
    </source>
</evidence>
<proteinExistence type="predicted"/>